<dbReference type="EMBL" id="CM001880">
    <property type="protein sequence ID" value="EOY00880.1"/>
    <property type="molecule type" value="Genomic_DNA"/>
</dbReference>
<name>A0A061E787_THECC</name>
<organism evidence="2 3">
    <name type="scientific">Theobroma cacao</name>
    <name type="common">Cacao</name>
    <name type="synonym">Cocoa</name>
    <dbReference type="NCBI Taxonomy" id="3641"/>
    <lineage>
        <taxon>Eukaryota</taxon>
        <taxon>Viridiplantae</taxon>
        <taxon>Streptophyta</taxon>
        <taxon>Embryophyta</taxon>
        <taxon>Tracheophyta</taxon>
        <taxon>Spermatophyta</taxon>
        <taxon>Magnoliopsida</taxon>
        <taxon>eudicotyledons</taxon>
        <taxon>Gunneridae</taxon>
        <taxon>Pentapetalae</taxon>
        <taxon>rosids</taxon>
        <taxon>malvids</taxon>
        <taxon>Malvales</taxon>
        <taxon>Malvaceae</taxon>
        <taxon>Byttnerioideae</taxon>
        <taxon>Theobroma</taxon>
    </lineage>
</organism>
<reference evidence="2 3" key="1">
    <citation type="journal article" date="2013" name="Genome Biol.">
        <title>The genome sequence of the most widely cultivated cacao type and its use to identify candidate genes regulating pod color.</title>
        <authorList>
            <person name="Motamayor J.C."/>
            <person name="Mockaitis K."/>
            <person name="Schmutz J."/>
            <person name="Haiminen N."/>
            <person name="Iii D.L."/>
            <person name="Cornejo O."/>
            <person name="Findley S.D."/>
            <person name="Zheng P."/>
            <person name="Utro F."/>
            <person name="Royaert S."/>
            <person name="Saski C."/>
            <person name="Jenkins J."/>
            <person name="Podicheti R."/>
            <person name="Zhao M."/>
            <person name="Scheffler B.E."/>
            <person name="Stack J.C."/>
            <person name="Feltus F.A."/>
            <person name="Mustiga G.M."/>
            <person name="Amores F."/>
            <person name="Phillips W."/>
            <person name="Marelli J.P."/>
            <person name="May G.D."/>
            <person name="Shapiro H."/>
            <person name="Ma J."/>
            <person name="Bustamante C.D."/>
            <person name="Schnell R.J."/>
            <person name="Main D."/>
            <person name="Gilbert D."/>
            <person name="Parida L."/>
            <person name="Kuhn D.N."/>
        </authorList>
    </citation>
    <scope>NUCLEOTIDE SEQUENCE [LARGE SCALE GENOMIC DNA]</scope>
    <source>
        <strain evidence="3">cv. Matina 1-6</strain>
    </source>
</reference>
<dbReference type="Gramene" id="EOY00880">
    <property type="protein sequence ID" value="EOY00880"/>
    <property type="gene ID" value="TCM_010799"/>
</dbReference>
<dbReference type="AlphaFoldDB" id="A0A061E787"/>
<evidence type="ECO:0000313" key="3">
    <source>
        <dbReference type="Proteomes" id="UP000026915"/>
    </source>
</evidence>
<keyword evidence="3" id="KW-1185">Reference proteome</keyword>
<dbReference type="InParanoid" id="A0A061E787"/>
<sequence>MLESPQDHYLFSTPMKYRQDNLLDRFLSTASFGCCHCVFIVFFIFTPVKRIASQKHSSIIVVFIAKTPRSHPISLYVLAIHT</sequence>
<evidence type="ECO:0000256" key="1">
    <source>
        <dbReference type="SAM" id="Phobius"/>
    </source>
</evidence>
<protein>
    <submittedName>
        <fullName evidence="2">Uncharacterized protein</fullName>
    </submittedName>
</protein>
<feature type="transmembrane region" description="Helical" evidence="1">
    <location>
        <begin position="26"/>
        <end position="45"/>
    </location>
</feature>
<gene>
    <name evidence="2" type="ORF">TCM_010799</name>
</gene>
<keyword evidence="1" id="KW-0812">Transmembrane</keyword>
<proteinExistence type="predicted"/>
<accession>A0A061E787</accession>
<dbReference type="HOGENOM" id="CLU_2563012_0_0_1"/>
<keyword evidence="1" id="KW-0472">Membrane</keyword>
<evidence type="ECO:0000313" key="2">
    <source>
        <dbReference type="EMBL" id="EOY00880.1"/>
    </source>
</evidence>
<keyword evidence="1" id="KW-1133">Transmembrane helix</keyword>
<dbReference type="Proteomes" id="UP000026915">
    <property type="component" value="Chromosome 2"/>
</dbReference>